<name>A0A6A2XFA7_HIBSY</name>
<protein>
    <submittedName>
        <fullName evidence="1">Uncharacterized protein</fullName>
    </submittedName>
</protein>
<proteinExistence type="predicted"/>
<evidence type="ECO:0000313" key="1">
    <source>
        <dbReference type="EMBL" id="KAE8665855.1"/>
    </source>
</evidence>
<dbReference type="Proteomes" id="UP000436088">
    <property type="component" value="Unassembled WGS sequence"/>
</dbReference>
<comment type="caution">
    <text evidence="1">The sequence shown here is derived from an EMBL/GenBank/DDBJ whole genome shotgun (WGS) entry which is preliminary data.</text>
</comment>
<reference evidence="1" key="1">
    <citation type="submission" date="2019-09" db="EMBL/GenBank/DDBJ databases">
        <title>Draft genome information of white flower Hibiscus syriacus.</title>
        <authorList>
            <person name="Kim Y.-M."/>
        </authorList>
    </citation>
    <scope>NUCLEOTIDE SEQUENCE [LARGE SCALE GENOMIC DNA]</scope>
    <source>
        <strain evidence="1">YM2019G1</strain>
    </source>
</reference>
<accession>A0A6A2XFA7</accession>
<gene>
    <name evidence="1" type="ORF">F3Y22_tig00112523pilonHSYRG00014</name>
</gene>
<sequence>MSEVFDIYKKRASGQKVNYTKSNIYFGPSTPVNIGLSLSSILGVIVVSDRVTYLCMPLVIGQNCSAAFGFFRDKLSSRIRGWTKNTYGGQTLQASYIDSTVAPIRLGEFMIDGEARWNMELVRQVFHYANADTVLNCPIAPVWSDILIWAGHSSALPVGRRRYLAGIVDGRCSISKPPLGFVKLNVDGACPSEERSPTIGALVRDHDEFVSVGKARGLDCPRVPSCVEAHMLCVLINEEESDKVLEVEQKYNEGLSNGANHEKKGNKRQFAEEVFVYHTQQPLASVYVMVFYLILHLQPCRISALRCAKFLTYECSFFTWFSDAQQKDDTDRIHDEVKSK</sequence>
<evidence type="ECO:0000313" key="2">
    <source>
        <dbReference type="Proteomes" id="UP000436088"/>
    </source>
</evidence>
<dbReference type="EMBL" id="VEPZ02001604">
    <property type="protein sequence ID" value="KAE8665855.1"/>
    <property type="molecule type" value="Genomic_DNA"/>
</dbReference>
<organism evidence="1 2">
    <name type="scientific">Hibiscus syriacus</name>
    <name type="common">Rose of Sharon</name>
    <dbReference type="NCBI Taxonomy" id="106335"/>
    <lineage>
        <taxon>Eukaryota</taxon>
        <taxon>Viridiplantae</taxon>
        <taxon>Streptophyta</taxon>
        <taxon>Embryophyta</taxon>
        <taxon>Tracheophyta</taxon>
        <taxon>Spermatophyta</taxon>
        <taxon>Magnoliopsida</taxon>
        <taxon>eudicotyledons</taxon>
        <taxon>Gunneridae</taxon>
        <taxon>Pentapetalae</taxon>
        <taxon>rosids</taxon>
        <taxon>malvids</taxon>
        <taxon>Malvales</taxon>
        <taxon>Malvaceae</taxon>
        <taxon>Malvoideae</taxon>
        <taxon>Hibiscus</taxon>
    </lineage>
</organism>
<dbReference type="AlphaFoldDB" id="A0A6A2XFA7"/>
<keyword evidence="2" id="KW-1185">Reference proteome</keyword>